<protein>
    <submittedName>
        <fullName evidence="2">Serine/threonine-protein kinase kinY-like</fullName>
    </submittedName>
</protein>
<dbReference type="GO" id="GO:0004843">
    <property type="term" value="F:cysteine-type deubiquitinase activity"/>
    <property type="evidence" value="ECO:0007669"/>
    <property type="project" value="InterPro"/>
</dbReference>
<evidence type="ECO:0000259" key="1">
    <source>
        <dbReference type="PROSITE" id="PS51283"/>
    </source>
</evidence>
<dbReference type="EMBL" id="JAKMXF010000144">
    <property type="protein sequence ID" value="KAI6656629.1"/>
    <property type="molecule type" value="Genomic_DNA"/>
</dbReference>
<keyword evidence="3" id="KW-1185">Reference proteome</keyword>
<dbReference type="Gene3D" id="3.30.2230.10">
    <property type="entry name" value="DUSP-like"/>
    <property type="match status" value="1"/>
</dbReference>
<proteinExistence type="predicted"/>
<dbReference type="SMART" id="SM00695">
    <property type="entry name" value="DUSP"/>
    <property type="match status" value="1"/>
</dbReference>
<gene>
    <name evidence="2" type="ORF">LOD99_1424</name>
</gene>
<dbReference type="SUPFAM" id="SSF143791">
    <property type="entry name" value="DUSP-like"/>
    <property type="match status" value="1"/>
</dbReference>
<keyword evidence="2" id="KW-0418">Kinase</keyword>
<organism evidence="2 3">
    <name type="scientific">Oopsacas minuta</name>
    <dbReference type="NCBI Taxonomy" id="111878"/>
    <lineage>
        <taxon>Eukaryota</taxon>
        <taxon>Metazoa</taxon>
        <taxon>Porifera</taxon>
        <taxon>Hexactinellida</taxon>
        <taxon>Hexasterophora</taxon>
        <taxon>Lyssacinosida</taxon>
        <taxon>Leucopsacidae</taxon>
        <taxon>Oopsacas</taxon>
    </lineage>
</organism>
<keyword evidence="2" id="KW-0808">Transferase</keyword>
<dbReference type="Pfam" id="PF06337">
    <property type="entry name" value="DUSP"/>
    <property type="match status" value="1"/>
</dbReference>
<dbReference type="Proteomes" id="UP001165289">
    <property type="component" value="Unassembled WGS sequence"/>
</dbReference>
<dbReference type="AlphaFoldDB" id="A0AAV7K7Z1"/>
<evidence type="ECO:0000313" key="3">
    <source>
        <dbReference type="Proteomes" id="UP001165289"/>
    </source>
</evidence>
<dbReference type="PROSITE" id="PS51283">
    <property type="entry name" value="DUSP"/>
    <property type="match status" value="1"/>
</dbReference>
<reference evidence="2 3" key="1">
    <citation type="journal article" date="2023" name="BMC Biol.">
        <title>The compact genome of the sponge Oopsacas minuta (Hexactinellida) is lacking key metazoan core genes.</title>
        <authorList>
            <person name="Santini S."/>
            <person name="Schenkelaars Q."/>
            <person name="Jourda C."/>
            <person name="Duchesne M."/>
            <person name="Belahbib H."/>
            <person name="Rocher C."/>
            <person name="Selva M."/>
            <person name="Riesgo A."/>
            <person name="Vervoort M."/>
            <person name="Leys S.P."/>
            <person name="Kodjabachian L."/>
            <person name="Le Bivic A."/>
            <person name="Borchiellini C."/>
            <person name="Claverie J.M."/>
            <person name="Renard E."/>
        </authorList>
    </citation>
    <scope>NUCLEOTIDE SEQUENCE [LARGE SCALE GENOMIC DNA]</scope>
    <source>
        <strain evidence="2">SPO-2</strain>
    </source>
</reference>
<dbReference type="GO" id="GO:0016301">
    <property type="term" value="F:kinase activity"/>
    <property type="evidence" value="ECO:0007669"/>
    <property type="project" value="UniProtKB-KW"/>
</dbReference>
<accession>A0AAV7K7Z1</accession>
<feature type="domain" description="DUSP" evidence="1">
    <location>
        <begin position="185"/>
        <end position="287"/>
    </location>
</feature>
<comment type="caution">
    <text evidence="2">The sequence shown here is derived from an EMBL/GenBank/DDBJ whole genome shotgun (WGS) entry which is preliminary data.</text>
</comment>
<name>A0AAV7K7Z1_9METZ</name>
<dbReference type="InterPro" id="IPR006615">
    <property type="entry name" value="Pept_C19_DUSP"/>
</dbReference>
<sequence>MKGTVKEFKNLIEEEFNRFHSLLDRRQHALTTKLDEYINLQNQEKELNLIKFENSTEIDSIETPPPTQLSILQFIAEETPIKYVDKKPQFFEIKFQIQKGPVEKEIEQCGEILMEQLAELDTPPQTPQEENYPLPYNFPSPIIKQEVEERSNEFCSCNCEDVAPMPTQPKLNSWFDELKSTPQEQEMVQEKSHYDVIMDLMDSTLRKGDIWCLVSCSWFRAWRQYASNKLVSESPGPVDNLDLLNTNGILKKNLVQNVDYKLVPESAWRLLLEKFGSKSSVIRRWVVEYGSFRKGLRVEVYLLALNCQINNKEDKQNKVVQMSRLANFSNLETQLKQNVKFLNKAPLQFSYRNHVNEWKVLDDLKLSPQAMGMLDGQQIKVDVKRNNCKSRVRTSNGLDTSFSKKGKFV</sequence>
<evidence type="ECO:0000313" key="2">
    <source>
        <dbReference type="EMBL" id="KAI6656629.1"/>
    </source>
</evidence>
<dbReference type="InterPro" id="IPR035927">
    <property type="entry name" value="DUSP-like_sf"/>
</dbReference>